<feature type="compositionally biased region" description="Polar residues" evidence="5">
    <location>
        <begin position="1"/>
        <end position="17"/>
    </location>
</feature>
<evidence type="ECO:0000259" key="6">
    <source>
        <dbReference type="PROSITE" id="PS51999"/>
    </source>
</evidence>
<sequence length="69" mass="7638">MASLSSRYSCPHSTSQTSGSGVVCHHGVGPVLRVARTKENHGRRFWSCAHYALQEPCEFFVWADSGLEQ</sequence>
<reference evidence="7 8" key="1">
    <citation type="journal article" date="2023" name="Plants (Basel)">
        <title>Bridging the Gap: Combining Genomics and Transcriptomics Approaches to Understand Stylosanthes scabra, an Orphan Legume from the Brazilian Caatinga.</title>
        <authorList>
            <person name="Ferreira-Neto J.R.C."/>
            <person name="da Silva M.D."/>
            <person name="Binneck E."/>
            <person name="de Melo N.F."/>
            <person name="da Silva R.H."/>
            <person name="de Melo A.L.T.M."/>
            <person name="Pandolfi V."/>
            <person name="Bustamante F.O."/>
            <person name="Brasileiro-Vidal A.C."/>
            <person name="Benko-Iseppon A.M."/>
        </authorList>
    </citation>
    <scope>NUCLEOTIDE SEQUENCE [LARGE SCALE GENOMIC DNA]</scope>
    <source>
        <tissue evidence="7">Leaves</tissue>
    </source>
</reference>
<dbReference type="PROSITE" id="PS51999">
    <property type="entry name" value="ZF_GRF"/>
    <property type="match status" value="1"/>
</dbReference>
<keyword evidence="8" id="KW-1185">Reference proteome</keyword>
<dbReference type="PANTHER" id="PTHR33248">
    <property type="entry name" value="ZINC ION-BINDING PROTEIN"/>
    <property type="match status" value="1"/>
</dbReference>
<keyword evidence="1" id="KW-0479">Metal-binding</keyword>
<evidence type="ECO:0000313" key="7">
    <source>
        <dbReference type="EMBL" id="MED6207739.1"/>
    </source>
</evidence>
<dbReference type="Proteomes" id="UP001341840">
    <property type="component" value="Unassembled WGS sequence"/>
</dbReference>
<feature type="region of interest" description="Disordered" evidence="5">
    <location>
        <begin position="1"/>
        <end position="20"/>
    </location>
</feature>
<feature type="domain" description="GRF-type" evidence="6">
    <location>
        <begin position="24"/>
        <end position="66"/>
    </location>
</feature>
<keyword evidence="2 4" id="KW-0863">Zinc-finger</keyword>
<organism evidence="7 8">
    <name type="scientific">Stylosanthes scabra</name>
    <dbReference type="NCBI Taxonomy" id="79078"/>
    <lineage>
        <taxon>Eukaryota</taxon>
        <taxon>Viridiplantae</taxon>
        <taxon>Streptophyta</taxon>
        <taxon>Embryophyta</taxon>
        <taxon>Tracheophyta</taxon>
        <taxon>Spermatophyta</taxon>
        <taxon>Magnoliopsida</taxon>
        <taxon>eudicotyledons</taxon>
        <taxon>Gunneridae</taxon>
        <taxon>Pentapetalae</taxon>
        <taxon>rosids</taxon>
        <taxon>fabids</taxon>
        <taxon>Fabales</taxon>
        <taxon>Fabaceae</taxon>
        <taxon>Papilionoideae</taxon>
        <taxon>50 kb inversion clade</taxon>
        <taxon>dalbergioids sensu lato</taxon>
        <taxon>Dalbergieae</taxon>
        <taxon>Pterocarpus clade</taxon>
        <taxon>Stylosanthes</taxon>
    </lineage>
</organism>
<keyword evidence="3" id="KW-0862">Zinc</keyword>
<evidence type="ECO:0000256" key="1">
    <source>
        <dbReference type="ARBA" id="ARBA00022723"/>
    </source>
</evidence>
<comment type="caution">
    <text evidence="7">The sequence shown here is derived from an EMBL/GenBank/DDBJ whole genome shotgun (WGS) entry which is preliminary data.</text>
</comment>
<accession>A0ABU6YCF0</accession>
<protein>
    <recommendedName>
        <fullName evidence="6">GRF-type domain-containing protein</fullName>
    </recommendedName>
</protein>
<gene>
    <name evidence="7" type="ORF">PIB30_038552</name>
</gene>
<proteinExistence type="predicted"/>
<evidence type="ECO:0000256" key="5">
    <source>
        <dbReference type="SAM" id="MobiDB-lite"/>
    </source>
</evidence>
<dbReference type="InterPro" id="IPR010666">
    <property type="entry name" value="Znf_GRF"/>
</dbReference>
<name>A0ABU6YCF0_9FABA</name>
<evidence type="ECO:0000313" key="8">
    <source>
        <dbReference type="Proteomes" id="UP001341840"/>
    </source>
</evidence>
<evidence type="ECO:0000256" key="2">
    <source>
        <dbReference type="ARBA" id="ARBA00022771"/>
    </source>
</evidence>
<dbReference type="Pfam" id="PF06839">
    <property type="entry name" value="Zn_ribbon_GRF"/>
    <property type="match status" value="1"/>
</dbReference>
<evidence type="ECO:0000256" key="4">
    <source>
        <dbReference type="PROSITE-ProRule" id="PRU01343"/>
    </source>
</evidence>
<evidence type="ECO:0000256" key="3">
    <source>
        <dbReference type="ARBA" id="ARBA00022833"/>
    </source>
</evidence>
<dbReference type="EMBL" id="JASCZI010241855">
    <property type="protein sequence ID" value="MED6207739.1"/>
    <property type="molecule type" value="Genomic_DNA"/>
</dbReference>